<evidence type="ECO:0000256" key="1">
    <source>
        <dbReference type="ARBA" id="ARBA00022448"/>
    </source>
</evidence>
<keyword evidence="11" id="KW-1185">Reference proteome</keyword>
<keyword evidence="3 6" id="KW-0479">Metal-binding</keyword>
<feature type="signal peptide" evidence="8">
    <location>
        <begin position="1"/>
        <end position="25"/>
    </location>
</feature>
<evidence type="ECO:0000256" key="5">
    <source>
        <dbReference type="ARBA" id="ARBA00023004"/>
    </source>
</evidence>
<dbReference type="InterPro" id="IPR036909">
    <property type="entry name" value="Cyt_c-like_dom_sf"/>
</dbReference>
<dbReference type="PROSITE" id="PS51007">
    <property type="entry name" value="CYTC"/>
    <property type="match status" value="1"/>
</dbReference>
<dbReference type="Proteomes" id="UP001596500">
    <property type="component" value="Unassembled WGS sequence"/>
</dbReference>
<accession>A0ABW2RGF1</accession>
<evidence type="ECO:0000256" key="4">
    <source>
        <dbReference type="ARBA" id="ARBA00022982"/>
    </source>
</evidence>
<feature type="chain" id="PRO_5045378852" evidence="8">
    <location>
        <begin position="26"/>
        <end position="115"/>
    </location>
</feature>
<dbReference type="SUPFAM" id="SSF46626">
    <property type="entry name" value="Cytochrome c"/>
    <property type="match status" value="1"/>
</dbReference>
<sequence>MKRTQKRWAILVGASVAALAVAGCAAGNGNKPESKTNDQAQATQTADQIYANNCASCHGGNLQGGFGPSLEKIGSKLKKEQIVQVLQKGKGSMPSQGHLSSQEQEKLATWLTEKK</sequence>
<dbReference type="InterPro" id="IPR012218">
    <property type="entry name" value="Cyt_c_BACSU-c550-type"/>
</dbReference>
<keyword evidence="1" id="KW-0813">Transport</keyword>
<keyword evidence="5 6" id="KW-0408">Iron</keyword>
<evidence type="ECO:0000256" key="7">
    <source>
        <dbReference type="SAM" id="MobiDB-lite"/>
    </source>
</evidence>
<feature type="compositionally biased region" description="Polar residues" evidence="7">
    <location>
        <begin position="93"/>
        <end position="102"/>
    </location>
</feature>
<evidence type="ECO:0000256" key="6">
    <source>
        <dbReference type="PROSITE-ProRule" id="PRU00433"/>
    </source>
</evidence>
<dbReference type="EMBL" id="JBHTBW010000006">
    <property type="protein sequence ID" value="MFC7439997.1"/>
    <property type="molecule type" value="Genomic_DNA"/>
</dbReference>
<organism evidence="10 11">
    <name type="scientific">Laceyella putida</name>
    <dbReference type="NCBI Taxonomy" id="110101"/>
    <lineage>
        <taxon>Bacteria</taxon>
        <taxon>Bacillati</taxon>
        <taxon>Bacillota</taxon>
        <taxon>Bacilli</taxon>
        <taxon>Bacillales</taxon>
        <taxon>Thermoactinomycetaceae</taxon>
        <taxon>Laceyella</taxon>
    </lineage>
</organism>
<protein>
    <submittedName>
        <fullName evidence="10">C-type cytochrome</fullName>
    </submittedName>
</protein>
<reference evidence="11" key="1">
    <citation type="journal article" date="2019" name="Int. J. Syst. Evol. Microbiol.">
        <title>The Global Catalogue of Microorganisms (GCM) 10K type strain sequencing project: providing services to taxonomists for standard genome sequencing and annotation.</title>
        <authorList>
            <consortium name="The Broad Institute Genomics Platform"/>
            <consortium name="The Broad Institute Genome Sequencing Center for Infectious Disease"/>
            <person name="Wu L."/>
            <person name="Ma J."/>
        </authorList>
    </citation>
    <scope>NUCLEOTIDE SEQUENCE [LARGE SCALE GENOMIC DNA]</scope>
    <source>
        <strain evidence="11">CGMCC 1.12942</strain>
    </source>
</reference>
<dbReference type="InterPro" id="IPR009056">
    <property type="entry name" value="Cyt_c-like_dom"/>
</dbReference>
<feature type="region of interest" description="Disordered" evidence="7">
    <location>
        <begin position="89"/>
        <end position="115"/>
    </location>
</feature>
<evidence type="ECO:0000313" key="10">
    <source>
        <dbReference type="EMBL" id="MFC7439997.1"/>
    </source>
</evidence>
<evidence type="ECO:0000313" key="11">
    <source>
        <dbReference type="Proteomes" id="UP001596500"/>
    </source>
</evidence>
<dbReference type="PROSITE" id="PS51257">
    <property type="entry name" value="PROKAR_LIPOPROTEIN"/>
    <property type="match status" value="1"/>
</dbReference>
<gene>
    <name evidence="10" type="ORF">ACFQNG_02305</name>
</gene>
<evidence type="ECO:0000259" key="9">
    <source>
        <dbReference type="PROSITE" id="PS51007"/>
    </source>
</evidence>
<proteinExistence type="predicted"/>
<dbReference type="Gene3D" id="1.10.760.10">
    <property type="entry name" value="Cytochrome c-like domain"/>
    <property type="match status" value="1"/>
</dbReference>
<evidence type="ECO:0000256" key="8">
    <source>
        <dbReference type="SAM" id="SignalP"/>
    </source>
</evidence>
<feature type="domain" description="Cytochrome c" evidence="9">
    <location>
        <begin position="41"/>
        <end position="115"/>
    </location>
</feature>
<keyword evidence="8" id="KW-0732">Signal</keyword>
<keyword evidence="2 6" id="KW-0349">Heme</keyword>
<name>A0ABW2RGF1_9BACL</name>
<dbReference type="Pfam" id="PF13442">
    <property type="entry name" value="Cytochrome_CBB3"/>
    <property type="match status" value="1"/>
</dbReference>
<dbReference type="InterPro" id="IPR051811">
    <property type="entry name" value="Cytochrome_c550/c551-like"/>
</dbReference>
<comment type="caution">
    <text evidence="10">The sequence shown here is derived from an EMBL/GenBank/DDBJ whole genome shotgun (WGS) entry which is preliminary data.</text>
</comment>
<keyword evidence="4" id="KW-0249">Electron transport</keyword>
<dbReference type="PIRSF" id="PIRSF000025">
    <property type="entry name" value="Cytc_Bsub_c550"/>
    <property type="match status" value="1"/>
</dbReference>
<dbReference type="RefSeq" id="WP_379863208.1">
    <property type="nucleotide sequence ID" value="NZ_JBHTBW010000006.1"/>
</dbReference>
<dbReference type="PANTHER" id="PTHR37823:SF4">
    <property type="entry name" value="MENAQUINOL-CYTOCHROME C REDUCTASE CYTOCHROME B_C SUBUNIT"/>
    <property type="match status" value="1"/>
</dbReference>
<evidence type="ECO:0000256" key="2">
    <source>
        <dbReference type="ARBA" id="ARBA00022617"/>
    </source>
</evidence>
<dbReference type="PANTHER" id="PTHR37823">
    <property type="entry name" value="CYTOCHROME C-553-LIKE"/>
    <property type="match status" value="1"/>
</dbReference>
<evidence type="ECO:0000256" key="3">
    <source>
        <dbReference type="ARBA" id="ARBA00022723"/>
    </source>
</evidence>